<dbReference type="GO" id="GO:0031419">
    <property type="term" value="F:cobalamin binding"/>
    <property type="evidence" value="ECO:0007669"/>
    <property type="project" value="InterPro"/>
</dbReference>
<evidence type="ECO:0000256" key="2">
    <source>
        <dbReference type="ARBA" id="ARBA00023285"/>
    </source>
</evidence>
<dbReference type="Pfam" id="PF02310">
    <property type="entry name" value="B12-binding"/>
    <property type="match status" value="1"/>
</dbReference>
<gene>
    <name evidence="4" type="ORF">U27_01789</name>
</gene>
<dbReference type="GO" id="GO:0046872">
    <property type="term" value="F:metal ion binding"/>
    <property type="evidence" value="ECO:0007669"/>
    <property type="project" value="UniProtKB-KW"/>
</dbReference>
<dbReference type="PANTHER" id="PTHR45833:SF1">
    <property type="entry name" value="METHIONINE SYNTHASE"/>
    <property type="match status" value="1"/>
</dbReference>
<dbReference type="GO" id="GO:0005829">
    <property type="term" value="C:cytosol"/>
    <property type="evidence" value="ECO:0007669"/>
    <property type="project" value="TreeGrafter"/>
</dbReference>
<dbReference type="AlphaFoldDB" id="A0A0S6WBB8"/>
<dbReference type="PANTHER" id="PTHR45833">
    <property type="entry name" value="METHIONINE SYNTHASE"/>
    <property type="match status" value="1"/>
</dbReference>
<dbReference type="Proteomes" id="UP000030661">
    <property type="component" value="Unassembled WGS sequence"/>
</dbReference>
<protein>
    <submittedName>
        <fullName evidence="4">Cobalamin B12-binding domain protein</fullName>
    </submittedName>
</protein>
<evidence type="ECO:0000313" key="4">
    <source>
        <dbReference type="EMBL" id="GAK54958.1"/>
    </source>
</evidence>
<dbReference type="eggNOG" id="COG5012">
    <property type="taxonomic scope" value="Bacteria"/>
</dbReference>
<dbReference type="GO" id="GO:0050667">
    <property type="term" value="P:homocysteine metabolic process"/>
    <property type="evidence" value="ECO:0007669"/>
    <property type="project" value="TreeGrafter"/>
</dbReference>
<dbReference type="InterPro" id="IPR036724">
    <property type="entry name" value="Cobalamin-bd_sf"/>
</dbReference>
<sequence length="221" mass="24031">MIDKLLTAYKEALFDTDRERALVVVHAALQEGFAPEDILFKLVLPTVLEFEKAVGEGFEINLAQQFMSSQIALEITDEMISKFKKRPVAAGHIVIGTAEGDLHSLGKRIVAGCLTALMIDVTDLGVNVEPECFVAEALAHDAQVIGISAMMVHTARGENGCRKVRQLLKEGGLEEKIKIIVGGAPYCFDHNLYKTVQADAWAANGIAAGSVITELIKEVRR</sequence>
<evidence type="ECO:0000256" key="1">
    <source>
        <dbReference type="ARBA" id="ARBA00022723"/>
    </source>
</evidence>
<dbReference type="STRING" id="1499967.U27_01789"/>
<reference evidence="4 5" key="1">
    <citation type="journal article" date="2015" name="PeerJ">
        <title>First genomic representation of candidate bacterial phylum KSB3 points to enhanced environmental sensing as a trigger of wastewater bulking.</title>
        <authorList>
            <person name="Sekiguchi Y."/>
            <person name="Ohashi A."/>
            <person name="Parks D.H."/>
            <person name="Yamauchi T."/>
            <person name="Tyson G.W."/>
            <person name="Hugenholtz P."/>
        </authorList>
    </citation>
    <scope>NUCLEOTIDE SEQUENCE [LARGE SCALE GENOMIC DNA]</scope>
</reference>
<name>A0A0S6WBB8_VECG1</name>
<proteinExistence type="predicted"/>
<feature type="domain" description="B12-binding" evidence="3">
    <location>
        <begin position="90"/>
        <end position="221"/>
    </location>
</feature>
<evidence type="ECO:0000259" key="3">
    <source>
        <dbReference type="PROSITE" id="PS51332"/>
    </source>
</evidence>
<organism evidence="4 5">
    <name type="scientific">Vecturithrix granuli</name>
    <dbReference type="NCBI Taxonomy" id="1499967"/>
    <lineage>
        <taxon>Bacteria</taxon>
        <taxon>Candidatus Moduliflexota</taxon>
        <taxon>Candidatus Vecturitrichia</taxon>
        <taxon>Candidatus Vecturitrichales</taxon>
        <taxon>Candidatus Vecturitrichaceae</taxon>
        <taxon>Candidatus Vecturithrix</taxon>
    </lineage>
</organism>
<evidence type="ECO:0000313" key="5">
    <source>
        <dbReference type="Proteomes" id="UP000030661"/>
    </source>
</evidence>
<keyword evidence="1" id="KW-0479">Metal-binding</keyword>
<dbReference type="PROSITE" id="PS51332">
    <property type="entry name" value="B12_BINDING"/>
    <property type="match status" value="1"/>
</dbReference>
<keyword evidence="2" id="KW-0170">Cobalt</keyword>
<dbReference type="GO" id="GO:0008705">
    <property type="term" value="F:methionine synthase activity"/>
    <property type="evidence" value="ECO:0007669"/>
    <property type="project" value="TreeGrafter"/>
</dbReference>
<dbReference type="InterPro" id="IPR050554">
    <property type="entry name" value="Met_Synthase/Corrinoid"/>
</dbReference>
<dbReference type="SUPFAM" id="SSF52242">
    <property type="entry name" value="Cobalamin (vitamin B12)-binding domain"/>
    <property type="match status" value="1"/>
</dbReference>
<keyword evidence="5" id="KW-1185">Reference proteome</keyword>
<dbReference type="HOGENOM" id="CLU_082102_2_0_0"/>
<dbReference type="Gene3D" id="3.40.50.280">
    <property type="entry name" value="Cobalamin-binding domain"/>
    <property type="match status" value="1"/>
</dbReference>
<dbReference type="InterPro" id="IPR006158">
    <property type="entry name" value="Cobalamin-bd"/>
</dbReference>
<dbReference type="GO" id="GO:0046653">
    <property type="term" value="P:tetrahydrofolate metabolic process"/>
    <property type="evidence" value="ECO:0007669"/>
    <property type="project" value="TreeGrafter"/>
</dbReference>
<dbReference type="EMBL" id="DF820463">
    <property type="protein sequence ID" value="GAK54958.1"/>
    <property type="molecule type" value="Genomic_DNA"/>
</dbReference>
<accession>A0A0S6WBB8</accession>